<keyword evidence="2" id="KW-0472">Membrane</keyword>
<accession>A0A9P6KDL1</accession>
<dbReference type="OrthoDB" id="2443737at2759"/>
<proteinExistence type="predicted"/>
<feature type="region of interest" description="Disordered" evidence="1">
    <location>
        <begin position="169"/>
        <end position="195"/>
    </location>
</feature>
<feature type="non-terminal residue" evidence="3">
    <location>
        <position position="288"/>
    </location>
</feature>
<feature type="transmembrane region" description="Helical" evidence="2">
    <location>
        <begin position="116"/>
        <end position="134"/>
    </location>
</feature>
<keyword evidence="4" id="KW-1185">Reference proteome</keyword>
<feature type="compositionally biased region" description="Polar residues" evidence="1">
    <location>
        <begin position="172"/>
        <end position="184"/>
    </location>
</feature>
<evidence type="ECO:0000256" key="2">
    <source>
        <dbReference type="SAM" id="Phobius"/>
    </source>
</evidence>
<evidence type="ECO:0000256" key="1">
    <source>
        <dbReference type="SAM" id="MobiDB-lite"/>
    </source>
</evidence>
<sequence>MASVLAQLQRLWYIILTLAVASLITDITLVVQQSFGVNERPYYDMMPLPLVPDIATILIFAYFIWGQSNPFLLPGSYPNSKPWVQKARVAGTLLLMALWVSNAIVNAKSTFTARRVMAAVCCFQTTLICIELIGRNNLTKHQRRALKQELQYEMDNATQVEDNLDSEAHVASETSVQQAKTTSASPSPPSQVRADDGRVLEIVRPEAVDPSAVAFSQQLLYEMYQRQYYHQYQMHMLHQNTQEEANGTGEDQAGIEVRVWDEGKLDDPSLLDSSPKVEMDEPTPLAQP</sequence>
<protein>
    <submittedName>
        <fullName evidence="3">Uncharacterized protein</fullName>
    </submittedName>
</protein>
<dbReference type="EMBL" id="JAABOA010001721">
    <property type="protein sequence ID" value="KAF9581006.1"/>
    <property type="molecule type" value="Genomic_DNA"/>
</dbReference>
<reference evidence="3" key="1">
    <citation type="journal article" date="2020" name="Fungal Divers.">
        <title>Resolving the Mortierellaceae phylogeny through synthesis of multi-gene phylogenetics and phylogenomics.</title>
        <authorList>
            <person name="Vandepol N."/>
            <person name="Liber J."/>
            <person name="Desiro A."/>
            <person name="Na H."/>
            <person name="Kennedy M."/>
            <person name="Barry K."/>
            <person name="Grigoriev I.V."/>
            <person name="Miller A.N."/>
            <person name="O'Donnell K."/>
            <person name="Stajich J.E."/>
            <person name="Bonito G."/>
        </authorList>
    </citation>
    <scope>NUCLEOTIDE SEQUENCE</scope>
    <source>
        <strain evidence="3">KOD1015</strain>
    </source>
</reference>
<feature type="transmembrane region" description="Helical" evidence="2">
    <location>
        <begin position="87"/>
        <end position="104"/>
    </location>
</feature>
<evidence type="ECO:0000313" key="3">
    <source>
        <dbReference type="EMBL" id="KAF9581006.1"/>
    </source>
</evidence>
<feature type="transmembrane region" description="Helical" evidence="2">
    <location>
        <begin position="47"/>
        <end position="66"/>
    </location>
</feature>
<gene>
    <name evidence="3" type="ORF">BGW38_002136</name>
</gene>
<keyword evidence="2" id="KW-1133">Transmembrane helix</keyword>
<comment type="caution">
    <text evidence="3">The sequence shown here is derived from an EMBL/GenBank/DDBJ whole genome shotgun (WGS) entry which is preliminary data.</text>
</comment>
<dbReference type="AlphaFoldDB" id="A0A9P6KDL1"/>
<evidence type="ECO:0000313" key="4">
    <source>
        <dbReference type="Proteomes" id="UP000780801"/>
    </source>
</evidence>
<organism evidence="3 4">
    <name type="scientific">Lunasporangiospora selenospora</name>
    <dbReference type="NCBI Taxonomy" id="979761"/>
    <lineage>
        <taxon>Eukaryota</taxon>
        <taxon>Fungi</taxon>
        <taxon>Fungi incertae sedis</taxon>
        <taxon>Mucoromycota</taxon>
        <taxon>Mortierellomycotina</taxon>
        <taxon>Mortierellomycetes</taxon>
        <taxon>Mortierellales</taxon>
        <taxon>Mortierellaceae</taxon>
        <taxon>Lunasporangiospora</taxon>
    </lineage>
</organism>
<keyword evidence="2" id="KW-0812">Transmembrane</keyword>
<feature type="region of interest" description="Disordered" evidence="1">
    <location>
        <begin position="260"/>
        <end position="288"/>
    </location>
</feature>
<dbReference type="Proteomes" id="UP000780801">
    <property type="component" value="Unassembled WGS sequence"/>
</dbReference>
<feature type="transmembrane region" description="Helical" evidence="2">
    <location>
        <begin position="12"/>
        <end position="35"/>
    </location>
</feature>
<name>A0A9P6KDL1_9FUNG</name>